<gene>
    <name evidence="3" type="ORF">KQX54_015756</name>
</gene>
<accession>A0AAV7HRU2</accession>
<keyword evidence="4" id="KW-1185">Reference proteome</keyword>
<feature type="region of interest" description="Disordered" evidence="2">
    <location>
        <begin position="137"/>
        <end position="169"/>
    </location>
</feature>
<comment type="caution">
    <text evidence="3">The sequence shown here is derived from an EMBL/GenBank/DDBJ whole genome shotgun (WGS) entry which is preliminary data.</text>
</comment>
<sequence length="243" mass="27451">MGSNEEDINALKKRIAELEKEKEMVIVRNMYMEQFLKENNKNIVWTHFPPPPPPPASSLVNVPSSGSGSHSNGTESLENCNSNERLQSLNQSQTPQDFRLTSVVDNNIKLHHHQSKVQLSVGLKTDQNAVVNKNIAQNTKQSNTTQKNLKKSDSNMEDSSSSSKNINKNVVAKKYRGKNGVQSHRNWRSRGGYRGVTGHRVTYDGKMLSIYYQNFDRNKSFNNADNSTTIEKIDEVENLTDNN</sequence>
<protein>
    <submittedName>
        <fullName evidence="3">Uncharacterized protein</fullName>
    </submittedName>
</protein>
<feature type="compositionally biased region" description="Polar residues" evidence="2">
    <location>
        <begin position="137"/>
        <end position="147"/>
    </location>
</feature>
<evidence type="ECO:0000256" key="2">
    <source>
        <dbReference type="SAM" id="MobiDB-lite"/>
    </source>
</evidence>
<proteinExistence type="predicted"/>
<organism evidence="3 4">
    <name type="scientific">Cotesia glomerata</name>
    <name type="common">Lepidopteran parasitic wasp</name>
    <name type="synonym">Apanteles glomeratus</name>
    <dbReference type="NCBI Taxonomy" id="32391"/>
    <lineage>
        <taxon>Eukaryota</taxon>
        <taxon>Metazoa</taxon>
        <taxon>Ecdysozoa</taxon>
        <taxon>Arthropoda</taxon>
        <taxon>Hexapoda</taxon>
        <taxon>Insecta</taxon>
        <taxon>Pterygota</taxon>
        <taxon>Neoptera</taxon>
        <taxon>Endopterygota</taxon>
        <taxon>Hymenoptera</taxon>
        <taxon>Apocrita</taxon>
        <taxon>Ichneumonoidea</taxon>
        <taxon>Braconidae</taxon>
        <taxon>Microgastrinae</taxon>
        <taxon>Cotesia</taxon>
    </lineage>
</organism>
<dbReference type="Proteomes" id="UP000826195">
    <property type="component" value="Unassembled WGS sequence"/>
</dbReference>
<feature type="coiled-coil region" evidence="1">
    <location>
        <begin position="1"/>
        <end position="28"/>
    </location>
</feature>
<evidence type="ECO:0000313" key="3">
    <source>
        <dbReference type="EMBL" id="KAH0546882.1"/>
    </source>
</evidence>
<name>A0AAV7HRU2_COTGL</name>
<feature type="compositionally biased region" description="Polar residues" evidence="2">
    <location>
        <begin position="58"/>
        <end position="80"/>
    </location>
</feature>
<feature type="region of interest" description="Disordered" evidence="2">
    <location>
        <begin position="55"/>
        <end position="80"/>
    </location>
</feature>
<dbReference type="AlphaFoldDB" id="A0AAV7HRU2"/>
<reference evidence="3 4" key="1">
    <citation type="journal article" date="2021" name="J. Hered.">
        <title>A chromosome-level genome assembly of the parasitoid wasp, Cotesia glomerata (Hymenoptera: Braconidae).</title>
        <authorList>
            <person name="Pinto B.J."/>
            <person name="Weis J.J."/>
            <person name="Gamble T."/>
            <person name="Ode P.J."/>
            <person name="Paul R."/>
            <person name="Zaspel J.M."/>
        </authorList>
    </citation>
    <scope>NUCLEOTIDE SEQUENCE [LARGE SCALE GENOMIC DNA]</scope>
    <source>
        <strain evidence="3">CgM1</strain>
    </source>
</reference>
<dbReference type="EMBL" id="JAHXZJ010002237">
    <property type="protein sequence ID" value="KAH0546882.1"/>
    <property type="molecule type" value="Genomic_DNA"/>
</dbReference>
<evidence type="ECO:0000256" key="1">
    <source>
        <dbReference type="SAM" id="Coils"/>
    </source>
</evidence>
<feature type="compositionally biased region" description="Low complexity" evidence="2">
    <location>
        <begin position="157"/>
        <end position="169"/>
    </location>
</feature>
<evidence type="ECO:0000313" key="4">
    <source>
        <dbReference type="Proteomes" id="UP000826195"/>
    </source>
</evidence>
<keyword evidence="1" id="KW-0175">Coiled coil</keyword>